<dbReference type="GO" id="GO:0005737">
    <property type="term" value="C:cytoplasm"/>
    <property type="evidence" value="ECO:0007669"/>
    <property type="project" value="UniProtKB-SubCell"/>
</dbReference>
<dbReference type="InterPro" id="IPR014039">
    <property type="entry name" value="Transl_elong_EFTs/EF1B_dimer"/>
</dbReference>
<evidence type="ECO:0000256" key="5">
    <source>
        <dbReference type="ARBA" id="ARBA00022917"/>
    </source>
</evidence>
<evidence type="ECO:0000256" key="3">
    <source>
        <dbReference type="ARBA" id="ARBA00022490"/>
    </source>
</evidence>
<dbReference type="InterPro" id="IPR009060">
    <property type="entry name" value="UBA-like_sf"/>
</dbReference>
<dbReference type="GO" id="GO:0003746">
    <property type="term" value="F:translation elongation factor activity"/>
    <property type="evidence" value="ECO:0007669"/>
    <property type="project" value="UniProtKB-UniRule"/>
</dbReference>
<dbReference type="PROSITE" id="PS01127">
    <property type="entry name" value="EF_TS_2"/>
    <property type="match status" value="1"/>
</dbReference>
<keyword evidence="5 7" id="KW-0648">Protein biosynthesis</keyword>
<dbReference type="SUPFAM" id="SSF54713">
    <property type="entry name" value="Elongation factor Ts (EF-Ts), dimerisation domain"/>
    <property type="match status" value="2"/>
</dbReference>
<keyword evidence="12" id="KW-1185">Reference proteome</keyword>
<comment type="function">
    <text evidence="6 7 8">Associates with the EF-Tu.GDP complex and induces the exchange of GDP to GTP. It remains bound to the aminoacyl-tRNA.EF-Tu.GTP complex up to the GTP hydrolysis stage on the ribosome.</text>
</comment>
<dbReference type="Proteomes" id="UP000514704">
    <property type="component" value="Chromosome"/>
</dbReference>
<dbReference type="AlphaFoldDB" id="A0A7D7YJ89"/>
<evidence type="ECO:0000256" key="6">
    <source>
        <dbReference type="ARBA" id="ARBA00025453"/>
    </source>
</evidence>
<dbReference type="InterPro" id="IPR001816">
    <property type="entry name" value="Transl_elong_EFTs/EF1B"/>
</dbReference>
<feature type="region of interest" description="Involved in Mg(2+) ion dislocation from EF-Tu" evidence="7">
    <location>
        <begin position="82"/>
        <end position="85"/>
    </location>
</feature>
<dbReference type="PROSITE" id="PS01126">
    <property type="entry name" value="EF_TS_1"/>
    <property type="match status" value="1"/>
</dbReference>
<dbReference type="Pfam" id="PF00889">
    <property type="entry name" value="EF_TS"/>
    <property type="match status" value="1"/>
</dbReference>
<evidence type="ECO:0000313" key="12">
    <source>
        <dbReference type="Proteomes" id="UP000514704"/>
    </source>
</evidence>
<organism evidence="11 12">
    <name type="scientific">Mycoplasma tullyi</name>
    <dbReference type="NCBI Taxonomy" id="1612150"/>
    <lineage>
        <taxon>Bacteria</taxon>
        <taxon>Bacillati</taxon>
        <taxon>Mycoplasmatota</taxon>
        <taxon>Mollicutes</taxon>
        <taxon>Mycoplasmataceae</taxon>
        <taxon>Mycoplasma</taxon>
    </lineage>
</organism>
<evidence type="ECO:0000256" key="9">
    <source>
        <dbReference type="RuleBase" id="RU000643"/>
    </source>
</evidence>
<dbReference type="HAMAP" id="MF_00050">
    <property type="entry name" value="EF_Ts"/>
    <property type="match status" value="1"/>
</dbReference>
<dbReference type="FunFam" id="1.10.286.20:FF:000001">
    <property type="entry name" value="Elongation factor Ts"/>
    <property type="match status" value="1"/>
</dbReference>
<evidence type="ECO:0000256" key="8">
    <source>
        <dbReference type="RuleBase" id="RU000642"/>
    </source>
</evidence>
<evidence type="ECO:0000313" key="11">
    <source>
        <dbReference type="EMBL" id="QMT98840.1"/>
    </source>
</evidence>
<sequence length="295" mass="32771">MENMASITELIKQLRASTQAGFMDCKKALEATNNDIDEAIKWLRENGIAKAAKKVDNVASEGIIKLKLADQKAVVLEINSQTDFVTKNDQFIAFSNELVDLVHAKELTDVAQIEQLKLANGSTVSETQINLTAIIGEKISLRRVALVKEEADNSLATYLHSNNRIGVIVKTSKTDDKEFLKHLAMHIAASNPKFLSQKDVSADFIAKEREIAEAQALSEGKPKEFVGRIIDGRINKILEEVCLVNQKFLVNQEQTVEQAAKAKNVEILSFIRYEVGEGIEKQVTNFADEVKAQMK</sequence>
<dbReference type="InterPro" id="IPR018101">
    <property type="entry name" value="Transl_elong_Ts_CS"/>
</dbReference>
<dbReference type="SUPFAM" id="SSF46934">
    <property type="entry name" value="UBA-like"/>
    <property type="match status" value="1"/>
</dbReference>
<proteinExistence type="inferred from homology"/>
<dbReference type="PANTHER" id="PTHR11741">
    <property type="entry name" value="ELONGATION FACTOR TS"/>
    <property type="match status" value="1"/>
</dbReference>
<dbReference type="Gene3D" id="1.10.8.10">
    <property type="entry name" value="DNA helicase RuvA subunit, C-terminal domain"/>
    <property type="match status" value="1"/>
</dbReference>
<keyword evidence="3 7" id="KW-0963">Cytoplasm</keyword>
<protein>
    <recommendedName>
        <fullName evidence="2 7">Elongation factor Ts</fullName>
        <shortName evidence="7">EF-Ts</shortName>
    </recommendedName>
</protein>
<comment type="subcellular location">
    <subcellularLocation>
        <location evidence="7 9">Cytoplasm</location>
    </subcellularLocation>
</comment>
<dbReference type="FunFam" id="1.10.8.10:FF:000001">
    <property type="entry name" value="Elongation factor Ts"/>
    <property type="match status" value="1"/>
</dbReference>
<evidence type="ECO:0000256" key="7">
    <source>
        <dbReference type="HAMAP-Rule" id="MF_00050"/>
    </source>
</evidence>
<dbReference type="CDD" id="cd14275">
    <property type="entry name" value="UBA_EF-Ts"/>
    <property type="match status" value="1"/>
</dbReference>
<dbReference type="InterPro" id="IPR036402">
    <property type="entry name" value="EF-Ts_dimer_sf"/>
</dbReference>
<dbReference type="KEGG" id="mtuy:H3143_00450"/>
<reference evidence="11 12" key="1">
    <citation type="journal article" date="2017" name="Int. J. Syst. Evol. Microbiol.">
        <title>Mycoplasma tullyi sp. nov., isolated from penguins of the genus Spheniscus.</title>
        <authorList>
            <person name="Yavari C.A."/>
            <person name="Ramirez A.S."/>
            <person name="Nicholas R.A.J."/>
            <person name="Radford A.D."/>
            <person name="Darby A.C."/>
            <person name="Bradbury J.M."/>
        </authorList>
    </citation>
    <scope>NUCLEOTIDE SEQUENCE [LARGE SCALE GENOMIC DNA]</scope>
    <source>
        <strain evidence="11 12">56A97T</strain>
    </source>
</reference>
<name>A0A7D7YJ89_9MOLU</name>
<gene>
    <name evidence="7" type="primary">tsf</name>
    <name evidence="11" type="ORF">H3143_00450</name>
</gene>
<evidence type="ECO:0000256" key="4">
    <source>
        <dbReference type="ARBA" id="ARBA00022768"/>
    </source>
</evidence>
<feature type="domain" description="Translation elongation factor EFTs/EF1B dimerisation" evidence="10">
    <location>
        <begin position="73"/>
        <end position="277"/>
    </location>
</feature>
<dbReference type="Gene3D" id="1.10.286.20">
    <property type="match status" value="1"/>
</dbReference>
<comment type="similarity">
    <text evidence="1 7 8">Belongs to the EF-Ts family.</text>
</comment>
<dbReference type="Gene3D" id="3.30.479.20">
    <property type="entry name" value="Elongation factor Ts, dimerisation domain"/>
    <property type="match status" value="2"/>
</dbReference>
<dbReference type="EMBL" id="CP059674">
    <property type="protein sequence ID" value="QMT98840.1"/>
    <property type="molecule type" value="Genomic_DNA"/>
</dbReference>
<accession>A0A7D7YJ89</accession>
<evidence type="ECO:0000256" key="2">
    <source>
        <dbReference type="ARBA" id="ARBA00016956"/>
    </source>
</evidence>
<evidence type="ECO:0000256" key="1">
    <source>
        <dbReference type="ARBA" id="ARBA00005532"/>
    </source>
</evidence>
<evidence type="ECO:0000259" key="10">
    <source>
        <dbReference type="Pfam" id="PF00889"/>
    </source>
</evidence>
<dbReference type="PANTHER" id="PTHR11741:SF0">
    <property type="entry name" value="ELONGATION FACTOR TS, MITOCHONDRIAL"/>
    <property type="match status" value="1"/>
</dbReference>
<keyword evidence="4 7" id="KW-0251">Elongation factor</keyword>
<dbReference type="NCBIfam" id="TIGR00116">
    <property type="entry name" value="tsf"/>
    <property type="match status" value="1"/>
</dbReference>